<feature type="transmembrane region" description="Helical" evidence="2">
    <location>
        <begin position="671"/>
        <end position="689"/>
    </location>
</feature>
<evidence type="ECO:0000256" key="2">
    <source>
        <dbReference type="SAM" id="Phobius"/>
    </source>
</evidence>
<dbReference type="Gene3D" id="2.60.40.10">
    <property type="entry name" value="Immunoglobulins"/>
    <property type="match status" value="2"/>
</dbReference>
<evidence type="ECO:0008006" key="5">
    <source>
        <dbReference type="Google" id="ProtNLM"/>
    </source>
</evidence>
<sequence length="730" mass="72226">MTLRRRALAGRGPDARTPSRRAARASRRPAVLLALLAFAAAVLAPSAIAAAPLSITSPAARSVISGGPTTVTGTGTAGNEIQVGVRGGGDPFCITTVASDDTWSCRADLDDGPLVLNAVELLASGGTTTATVQVAVLSPPVIQSVDGSATSAGSVRGTAYPGAAVAVTSDGGAACLATADRSGAWFCQLAPTPTPGSYRVTATQSASFAGRTVSEPSAAVRLVVDTAAPPAPRITSPGAGASLPITGAVYAGTGVDGTRAYVYVDRVNTCDAAVSGGVWTCTGGTVTAGPHRVSAILGDTAGNYGSPSPWIDATFAASTPTPSATAPAPAATPGATTPGAAPSAVPGSPSPAPSTALPRPTRTPAPVRPSTPTAAPAPESTGGATVAPLPEPTTPEAAPAPDPGVGGAPKPGSWSAATGMTTALSSGAPLGTAADWMRSLALAVASLALVVVPARLAVAGRGPRQERAFQLTGRNRARVEYDDKPDRAPASTRTMVVGMIGCAAGLALLSGRVDSEPAYLRLLIAVILATAVVNAVAAGVPALVGRRLGLPGIGVVASPRALLLVAGAALLSRFAGLDPAFLFGVVIGLMLPDGATAVDRAKLAVVRVVSLLGLAGLAWGLSAVVPAGGSFVGALTAEVLSATTLLAVGSSVVLLFPVGRPAGQSILRWSPALWLGLTLLATTVLFLLLTPTIATWATEGGAGPVVFAVVAFTVVCTSVWAWRRFVDPEQ</sequence>
<accession>A0A2T4UXX7</accession>
<feature type="transmembrane region" description="Helical" evidence="2">
    <location>
        <begin position="580"/>
        <end position="598"/>
    </location>
</feature>
<feature type="compositionally biased region" description="Low complexity" evidence="1">
    <location>
        <begin position="315"/>
        <end position="360"/>
    </location>
</feature>
<keyword evidence="4" id="KW-1185">Reference proteome</keyword>
<dbReference type="GO" id="GO:0005975">
    <property type="term" value="P:carbohydrate metabolic process"/>
    <property type="evidence" value="ECO:0007669"/>
    <property type="project" value="UniProtKB-ARBA"/>
</dbReference>
<feature type="transmembrane region" description="Helical" evidence="2">
    <location>
        <begin position="701"/>
        <end position="722"/>
    </location>
</feature>
<dbReference type="AlphaFoldDB" id="A0A2T4UXX7"/>
<keyword evidence="2" id="KW-0812">Transmembrane</keyword>
<feature type="compositionally biased region" description="Low complexity" evidence="1">
    <location>
        <begin position="370"/>
        <end position="388"/>
    </location>
</feature>
<keyword evidence="2" id="KW-1133">Transmembrane helix</keyword>
<dbReference type="InterPro" id="IPR013783">
    <property type="entry name" value="Ig-like_fold"/>
</dbReference>
<gene>
    <name evidence="3" type="ORF">C1I63_17065</name>
</gene>
<feature type="transmembrane region" description="Helical" evidence="2">
    <location>
        <begin position="605"/>
        <end position="627"/>
    </location>
</feature>
<evidence type="ECO:0000256" key="1">
    <source>
        <dbReference type="SAM" id="MobiDB-lite"/>
    </source>
</evidence>
<dbReference type="Proteomes" id="UP000241085">
    <property type="component" value="Unassembled WGS sequence"/>
</dbReference>
<organism evidence="3 4">
    <name type="scientific">Rathayibacter caricis DSM 15933</name>
    <dbReference type="NCBI Taxonomy" id="1328867"/>
    <lineage>
        <taxon>Bacteria</taxon>
        <taxon>Bacillati</taxon>
        <taxon>Actinomycetota</taxon>
        <taxon>Actinomycetes</taxon>
        <taxon>Micrococcales</taxon>
        <taxon>Microbacteriaceae</taxon>
        <taxon>Rathayibacter</taxon>
    </lineage>
</organism>
<feature type="compositionally biased region" description="Pro residues" evidence="1">
    <location>
        <begin position="389"/>
        <end position="402"/>
    </location>
</feature>
<dbReference type="RefSeq" id="WP_107575541.1">
    <property type="nucleotide sequence ID" value="NZ_PZPL01000001.1"/>
</dbReference>
<dbReference type="EMBL" id="PZPL01000001">
    <property type="protein sequence ID" value="PTL74369.1"/>
    <property type="molecule type" value="Genomic_DNA"/>
</dbReference>
<comment type="caution">
    <text evidence="3">The sequence shown here is derived from an EMBL/GenBank/DDBJ whole genome shotgun (WGS) entry which is preliminary data.</text>
</comment>
<protein>
    <recommendedName>
        <fullName evidence="5">Bacterial Ig-like domain-containing protein</fullName>
    </recommendedName>
</protein>
<reference evidence="3 4" key="1">
    <citation type="submission" date="2018-03" db="EMBL/GenBank/DDBJ databases">
        <title>Bacteriophage NCPPB3778 and a type I-E CRISPR drive the evolution of the US Biological Select Agent, Rathayibacter toxicus.</title>
        <authorList>
            <person name="Davis E.W.II."/>
            <person name="Tabima J.F."/>
            <person name="Weisberg A.J."/>
            <person name="Dantas Lopes L."/>
            <person name="Wiseman M.S."/>
            <person name="Wiseman M.S."/>
            <person name="Pupko T."/>
            <person name="Belcher M.S."/>
            <person name="Sechler A.J."/>
            <person name="Tancos M.A."/>
            <person name="Schroeder B.K."/>
            <person name="Murray T.D."/>
            <person name="Luster D.G."/>
            <person name="Schneider W.L."/>
            <person name="Rogers E."/>
            <person name="Andreote F.D."/>
            <person name="Grunwald N.J."/>
            <person name="Putnam M.L."/>
            <person name="Chang J.H."/>
        </authorList>
    </citation>
    <scope>NUCLEOTIDE SEQUENCE [LARGE SCALE GENOMIC DNA]</scope>
    <source>
        <strain evidence="3 4">DSM 15933</strain>
    </source>
</reference>
<evidence type="ECO:0000313" key="4">
    <source>
        <dbReference type="Proteomes" id="UP000241085"/>
    </source>
</evidence>
<evidence type="ECO:0000313" key="3">
    <source>
        <dbReference type="EMBL" id="PTL74369.1"/>
    </source>
</evidence>
<dbReference type="PRINTS" id="PR01217">
    <property type="entry name" value="PRICHEXTENSN"/>
</dbReference>
<proteinExistence type="predicted"/>
<keyword evidence="2" id="KW-0472">Membrane</keyword>
<feature type="region of interest" description="Disordered" evidence="1">
    <location>
        <begin position="315"/>
        <end position="418"/>
    </location>
</feature>
<feature type="region of interest" description="Disordered" evidence="1">
    <location>
        <begin position="1"/>
        <end position="23"/>
    </location>
</feature>
<feature type="transmembrane region" description="Helical" evidence="2">
    <location>
        <begin position="519"/>
        <end position="540"/>
    </location>
</feature>
<feature type="transmembrane region" description="Helical" evidence="2">
    <location>
        <begin position="436"/>
        <end position="458"/>
    </location>
</feature>
<name>A0A2T4UXX7_9MICO</name>
<feature type="transmembrane region" description="Helical" evidence="2">
    <location>
        <begin position="639"/>
        <end position="659"/>
    </location>
</feature>